<protein>
    <recommendedName>
        <fullName evidence="4">Cell shape determination protein CcmA</fullName>
    </recommendedName>
</protein>
<dbReference type="Pfam" id="PF04519">
    <property type="entry name" value="Bactofilin"/>
    <property type="match status" value="1"/>
</dbReference>
<organism evidence="2 3">
    <name type="scientific">Candidatus Glassbacteria bacterium RBG_16_58_8</name>
    <dbReference type="NCBI Taxonomy" id="1817866"/>
    <lineage>
        <taxon>Bacteria</taxon>
        <taxon>Candidatus Glassiibacteriota</taxon>
    </lineage>
</organism>
<dbReference type="Proteomes" id="UP000179034">
    <property type="component" value="Unassembled WGS sequence"/>
</dbReference>
<evidence type="ECO:0000313" key="3">
    <source>
        <dbReference type="Proteomes" id="UP000179034"/>
    </source>
</evidence>
<sequence length="124" mass="13181">MHSVVGSGTKVTGDCDVEGTIRIDGELDGRLKVSKLVVIGKTGLVKGDIESSEVVIGGKVFGTITGENRVELQAGAHIEGDIRTKSLIVDEGVFFHGNCRMKEEGAKAFKVLEGEGLEKLRVNN</sequence>
<evidence type="ECO:0000256" key="1">
    <source>
        <dbReference type="ARBA" id="ARBA00044755"/>
    </source>
</evidence>
<dbReference type="PANTHER" id="PTHR35024">
    <property type="entry name" value="HYPOTHETICAL CYTOSOLIC PROTEIN"/>
    <property type="match status" value="1"/>
</dbReference>
<dbReference type="InterPro" id="IPR007607">
    <property type="entry name" value="BacA/B"/>
</dbReference>
<comment type="caution">
    <text evidence="2">The sequence shown here is derived from an EMBL/GenBank/DDBJ whole genome shotgun (WGS) entry which is preliminary data.</text>
</comment>
<accession>A0A1F5YCS7</accession>
<name>A0A1F5YCS7_9BACT</name>
<dbReference type="PANTHER" id="PTHR35024:SF4">
    <property type="entry name" value="POLYMER-FORMING CYTOSKELETAL PROTEIN"/>
    <property type="match status" value="1"/>
</dbReference>
<dbReference type="EMBL" id="MFIW01000034">
    <property type="protein sequence ID" value="OGF97929.1"/>
    <property type="molecule type" value="Genomic_DNA"/>
</dbReference>
<reference evidence="2 3" key="1">
    <citation type="journal article" date="2016" name="Nat. Commun.">
        <title>Thousands of microbial genomes shed light on interconnected biogeochemical processes in an aquifer system.</title>
        <authorList>
            <person name="Anantharaman K."/>
            <person name="Brown C.T."/>
            <person name="Hug L.A."/>
            <person name="Sharon I."/>
            <person name="Castelle C.J."/>
            <person name="Probst A.J."/>
            <person name="Thomas B.C."/>
            <person name="Singh A."/>
            <person name="Wilkins M.J."/>
            <person name="Karaoz U."/>
            <person name="Brodie E.L."/>
            <person name="Williams K.H."/>
            <person name="Hubbard S.S."/>
            <person name="Banfield J.F."/>
        </authorList>
    </citation>
    <scope>NUCLEOTIDE SEQUENCE [LARGE SCALE GENOMIC DNA]</scope>
</reference>
<evidence type="ECO:0000313" key="2">
    <source>
        <dbReference type="EMBL" id="OGF97929.1"/>
    </source>
</evidence>
<dbReference type="AlphaFoldDB" id="A0A1F5YCS7"/>
<comment type="similarity">
    <text evidence="1">Belongs to the bactofilin family.</text>
</comment>
<proteinExistence type="inferred from homology"/>
<evidence type="ECO:0008006" key="4">
    <source>
        <dbReference type="Google" id="ProtNLM"/>
    </source>
</evidence>
<gene>
    <name evidence="2" type="ORF">A2Z06_02900</name>
</gene>